<name>A0A9X2BGP3_9VIBR</name>
<dbReference type="Proteomes" id="UP001139559">
    <property type="component" value="Unassembled WGS sequence"/>
</dbReference>
<dbReference type="Gene3D" id="2.40.160.20">
    <property type="match status" value="1"/>
</dbReference>
<comment type="caution">
    <text evidence="1">The sequence shown here is derived from an EMBL/GenBank/DDBJ whole genome shotgun (WGS) entry which is preliminary data.</text>
</comment>
<proteinExistence type="predicted"/>
<organism evidence="1 2">
    <name type="scientific">Vibrio amylolyticus</name>
    <dbReference type="NCBI Taxonomy" id="2847292"/>
    <lineage>
        <taxon>Bacteria</taxon>
        <taxon>Pseudomonadati</taxon>
        <taxon>Pseudomonadota</taxon>
        <taxon>Gammaproteobacteria</taxon>
        <taxon>Vibrionales</taxon>
        <taxon>Vibrionaceae</taxon>
        <taxon>Vibrio</taxon>
    </lineage>
</organism>
<protein>
    <submittedName>
        <fullName evidence="1">Porin family protein</fullName>
    </submittedName>
</protein>
<dbReference type="InterPro" id="IPR011250">
    <property type="entry name" value="OMP/PagP_B-barrel"/>
</dbReference>
<reference evidence="1" key="1">
    <citation type="submission" date="2021-11" db="EMBL/GenBank/DDBJ databases">
        <title>Vibrio ZSDE26 sp. nov. and Vibrio ZSDZ34 sp. nov., isolated from coastal seawater in Qingdao.</title>
        <authorList>
            <person name="Zhang P."/>
        </authorList>
    </citation>
    <scope>NUCLEOTIDE SEQUENCE</scope>
    <source>
        <strain evidence="1">ZSDE26</strain>
    </source>
</reference>
<sequence length="199" mass="22495">MNQFFKSFTVTAVWLSALFITPLSYADFYLTPWVGYTGGGAVIDQDDVEYDLKNSESFAFTFESTLDKGRIGLFYSNQNSQIETLNEKSTIQYLHFQSSIYYPVRDKVKTYVGVGLGASYVDVDWASDKYGFSASMFGGIEYDINDTISLNSQLRWLGTVVDNETTGICNLPTDESCVIRFKTDWMNQFSANIGLVVRF</sequence>
<dbReference type="AlphaFoldDB" id="A0A9X2BGP3"/>
<gene>
    <name evidence="1" type="ORF">KP803_02210</name>
</gene>
<evidence type="ECO:0000313" key="2">
    <source>
        <dbReference type="Proteomes" id="UP001139559"/>
    </source>
</evidence>
<evidence type="ECO:0000313" key="1">
    <source>
        <dbReference type="EMBL" id="MCK6262085.1"/>
    </source>
</evidence>
<accession>A0A9X2BGP3</accession>
<dbReference type="SUPFAM" id="SSF56925">
    <property type="entry name" value="OMPA-like"/>
    <property type="match status" value="1"/>
</dbReference>
<dbReference type="EMBL" id="JAJHVV010000001">
    <property type="protein sequence ID" value="MCK6262085.1"/>
    <property type="molecule type" value="Genomic_DNA"/>
</dbReference>
<keyword evidence="2" id="KW-1185">Reference proteome</keyword>